<evidence type="ECO:0000313" key="2">
    <source>
        <dbReference type="Proteomes" id="UP000318995"/>
    </source>
</evidence>
<evidence type="ECO:0000313" key="1">
    <source>
        <dbReference type="EMBL" id="TWT47531.1"/>
    </source>
</evidence>
<gene>
    <name evidence="1" type="ORF">Pla111_11460</name>
</gene>
<comment type="caution">
    <text evidence="1">The sequence shown here is derived from an EMBL/GenBank/DDBJ whole genome shotgun (WGS) entry which is preliminary data.</text>
</comment>
<protein>
    <submittedName>
        <fullName evidence="1">Uncharacterized protein</fullName>
    </submittedName>
</protein>
<organism evidence="1 2">
    <name type="scientific">Botrimarina hoheduenensis</name>
    <dbReference type="NCBI Taxonomy" id="2528000"/>
    <lineage>
        <taxon>Bacteria</taxon>
        <taxon>Pseudomonadati</taxon>
        <taxon>Planctomycetota</taxon>
        <taxon>Planctomycetia</taxon>
        <taxon>Pirellulales</taxon>
        <taxon>Lacipirellulaceae</taxon>
        <taxon>Botrimarina</taxon>
    </lineage>
</organism>
<dbReference type="EMBL" id="SJPH01000002">
    <property type="protein sequence ID" value="TWT47531.1"/>
    <property type="molecule type" value="Genomic_DNA"/>
</dbReference>
<sequence length="41" mass="4760">MTYGSLAIAIARLINVSGWRRKLEGKQLTTLLKYFSRPFMQ</sequence>
<name>A0A5C5WBU7_9BACT</name>
<dbReference type="AlphaFoldDB" id="A0A5C5WBU7"/>
<accession>A0A5C5WBU7</accession>
<reference evidence="1 2" key="1">
    <citation type="submission" date="2019-02" db="EMBL/GenBank/DDBJ databases">
        <title>Deep-cultivation of Planctomycetes and their phenomic and genomic characterization uncovers novel biology.</title>
        <authorList>
            <person name="Wiegand S."/>
            <person name="Jogler M."/>
            <person name="Boedeker C."/>
            <person name="Pinto D."/>
            <person name="Vollmers J."/>
            <person name="Rivas-Marin E."/>
            <person name="Kohn T."/>
            <person name="Peeters S.H."/>
            <person name="Heuer A."/>
            <person name="Rast P."/>
            <person name="Oberbeckmann S."/>
            <person name="Bunk B."/>
            <person name="Jeske O."/>
            <person name="Meyerdierks A."/>
            <person name="Storesund J.E."/>
            <person name="Kallscheuer N."/>
            <person name="Luecker S."/>
            <person name="Lage O.M."/>
            <person name="Pohl T."/>
            <person name="Merkel B.J."/>
            <person name="Hornburger P."/>
            <person name="Mueller R.-W."/>
            <person name="Bruemmer F."/>
            <person name="Labrenz M."/>
            <person name="Spormann A.M."/>
            <person name="Op Den Camp H."/>
            <person name="Overmann J."/>
            <person name="Amann R."/>
            <person name="Jetten M.S.M."/>
            <person name="Mascher T."/>
            <person name="Medema M.H."/>
            <person name="Devos D.P."/>
            <person name="Kaster A.-K."/>
            <person name="Ovreas L."/>
            <person name="Rohde M."/>
            <person name="Galperin M.Y."/>
            <person name="Jogler C."/>
        </authorList>
    </citation>
    <scope>NUCLEOTIDE SEQUENCE [LARGE SCALE GENOMIC DNA]</scope>
    <source>
        <strain evidence="1 2">Pla111</strain>
    </source>
</reference>
<keyword evidence="2" id="KW-1185">Reference proteome</keyword>
<proteinExistence type="predicted"/>
<dbReference type="Proteomes" id="UP000318995">
    <property type="component" value="Unassembled WGS sequence"/>
</dbReference>